<accession>A0A5B0Q5Y4</accession>
<name>A0A5B0Q5Y4_PUCGR</name>
<gene>
    <name evidence="2" type="ORF">PGT21_014170</name>
</gene>
<proteinExistence type="predicted"/>
<dbReference type="AlphaFoldDB" id="A0A5B0Q5Y4"/>
<protein>
    <submittedName>
        <fullName evidence="2">Uncharacterized protein</fullName>
    </submittedName>
</protein>
<evidence type="ECO:0000313" key="2">
    <source>
        <dbReference type="EMBL" id="KAA1108489.1"/>
    </source>
</evidence>
<keyword evidence="3" id="KW-1185">Reference proteome</keyword>
<sequence length="88" mass="9620">MGVFLNVLIAFLVLLQGAVMVSSIPVNLEENAKSLPRYVPDPDPKGAGEVIFRGVSSPRTRFFQATAVSSMGLYSFPSEFQAQYDHVL</sequence>
<keyword evidence="1" id="KW-0732">Signal</keyword>
<feature type="signal peptide" evidence="1">
    <location>
        <begin position="1"/>
        <end position="23"/>
    </location>
</feature>
<feature type="chain" id="PRO_5022775057" evidence="1">
    <location>
        <begin position="24"/>
        <end position="88"/>
    </location>
</feature>
<comment type="caution">
    <text evidence="2">The sequence shown here is derived from an EMBL/GenBank/DDBJ whole genome shotgun (WGS) entry which is preliminary data.</text>
</comment>
<evidence type="ECO:0000313" key="3">
    <source>
        <dbReference type="Proteomes" id="UP000324748"/>
    </source>
</evidence>
<dbReference type="EMBL" id="VSWC01000028">
    <property type="protein sequence ID" value="KAA1108489.1"/>
    <property type="molecule type" value="Genomic_DNA"/>
</dbReference>
<evidence type="ECO:0000256" key="1">
    <source>
        <dbReference type="SAM" id="SignalP"/>
    </source>
</evidence>
<reference evidence="2 3" key="1">
    <citation type="submission" date="2019-05" db="EMBL/GenBank/DDBJ databases">
        <title>Emergence of the Ug99 lineage of the wheat stem rust pathogen through somatic hybridization.</title>
        <authorList>
            <person name="Li F."/>
            <person name="Upadhyaya N.M."/>
            <person name="Sperschneider J."/>
            <person name="Matny O."/>
            <person name="Nguyen-Phuc H."/>
            <person name="Mago R."/>
            <person name="Raley C."/>
            <person name="Miller M.E."/>
            <person name="Silverstein K.A.T."/>
            <person name="Henningsen E."/>
            <person name="Hirsch C.D."/>
            <person name="Visser B."/>
            <person name="Pretorius Z.A."/>
            <person name="Steffenson B.J."/>
            <person name="Schwessinger B."/>
            <person name="Dodds P.N."/>
            <person name="Figueroa M."/>
        </authorList>
    </citation>
    <scope>NUCLEOTIDE SEQUENCE [LARGE SCALE GENOMIC DNA]</scope>
    <source>
        <strain evidence="2">21-0</strain>
    </source>
</reference>
<organism evidence="2 3">
    <name type="scientific">Puccinia graminis f. sp. tritici</name>
    <dbReference type="NCBI Taxonomy" id="56615"/>
    <lineage>
        <taxon>Eukaryota</taxon>
        <taxon>Fungi</taxon>
        <taxon>Dikarya</taxon>
        <taxon>Basidiomycota</taxon>
        <taxon>Pucciniomycotina</taxon>
        <taxon>Pucciniomycetes</taxon>
        <taxon>Pucciniales</taxon>
        <taxon>Pucciniaceae</taxon>
        <taxon>Puccinia</taxon>
    </lineage>
</organism>
<dbReference type="Proteomes" id="UP000324748">
    <property type="component" value="Unassembled WGS sequence"/>
</dbReference>